<dbReference type="Pfam" id="PF13280">
    <property type="entry name" value="WYL"/>
    <property type="match status" value="1"/>
</dbReference>
<dbReference type="Pfam" id="PF25583">
    <property type="entry name" value="WCX"/>
    <property type="match status" value="1"/>
</dbReference>
<accession>A0ABN2P0D2</accession>
<dbReference type="InterPro" id="IPR051534">
    <property type="entry name" value="CBASS_pafABC_assoc_protein"/>
</dbReference>
<comment type="caution">
    <text evidence="3">The sequence shown here is derived from an EMBL/GenBank/DDBJ whole genome shotgun (WGS) entry which is preliminary data.</text>
</comment>
<sequence length="329" mass="35794">MSSDKSERLLNLLIMLLVTRHWIPKARIREVLYAGSSDAAFEKMFERDKEELRSIGVPVEVGGMDTYFEDEVGYRVRPEQFALPEVTLTAEEASVVALAGRAWDHARLAEETTRALATLTAAGVELDRSALELVEPRLRAEEPSFEAFWSAVGQGQPVRFDYRRSAADETTTRRLEPWGVVRSSGRWYVAGRDRDRAEPRVFRLSRVVGDVVPDGEPGDVVVPPGTEVGQLTRNLVRPTPGVPAHVLVRRDAGLGLRRAAQSTETGVPGPDGATPWDRLVLPDSGSEVADEVLAHGADAYVEGPAELRAAVLGRVAAARRALAAAGEAS</sequence>
<proteinExistence type="predicted"/>
<dbReference type="EMBL" id="BAAAMY010000002">
    <property type="protein sequence ID" value="GAA1908915.1"/>
    <property type="molecule type" value="Genomic_DNA"/>
</dbReference>
<evidence type="ECO:0000259" key="1">
    <source>
        <dbReference type="Pfam" id="PF13280"/>
    </source>
</evidence>
<dbReference type="InterPro" id="IPR057727">
    <property type="entry name" value="WCX_dom"/>
</dbReference>
<dbReference type="RefSeq" id="WP_344003946.1">
    <property type="nucleotide sequence ID" value="NZ_BAAAMY010000002.1"/>
</dbReference>
<reference evidence="3 4" key="1">
    <citation type="journal article" date="2019" name="Int. J. Syst. Evol. Microbiol.">
        <title>The Global Catalogue of Microorganisms (GCM) 10K type strain sequencing project: providing services to taxonomists for standard genome sequencing and annotation.</title>
        <authorList>
            <consortium name="The Broad Institute Genomics Platform"/>
            <consortium name="The Broad Institute Genome Sequencing Center for Infectious Disease"/>
            <person name="Wu L."/>
            <person name="Ma J."/>
        </authorList>
    </citation>
    <scope>NUCLEOTIDE SEQUENCE [LARGE SCALE GENOMIC DNA]</scope>
    <source>
        <strain evidence="3 4">JCM 14046</strain>
    </source>
</reference>
<dbReference type="InterPro" id="IPR026881">
    <property type="entry name" value="WYL_dom"/>
</dbReference>
<protein>
    <submittedName>
        <fullName evidence="3">WYL domain-containing protein</fullName>
    </submittedName>
</protein>
<evidence type="ECO:0000313" key="3">
    <source>
        <dbReference type="EMBL" id="GAA1908915.1"/>
    </source>
</evidence>
<name>A0ABN2P0D2_9ACTN</name>
<dbReference type="Proteomes" id="UP001501612">
    <property type="component" value="Unassembled WGS sequence"/>
</dbReference>
<feature type="domain" description="WCX" evidence="2">
    <location>
        <begin position="242"/>
        <end position="318"/>
    </location>
</feature>
<dbReference type="PANTHER" id="PTHR34580">
    <property type="match status" value="1"/>
</dbReference>
<dbReference type="PROSITE" id="PS52050">
    <property type="entry name" value="WYL"/>
    <property type="match status" value="1"/>
</dbReference>
<evidence type="ECO:0000259" key="2">
    <source>
        <dbReference type="Pfam" id="PF25583"/>
    </source>
</evidence>
<evidence type="ECO:0000313" key="4">
    <source>
        <dbReference type="Proteomes" id="UP001501612"/>
    </source>
</evidence>
<gene>
    <name evidence="3" type="ORF">GCM10009737_07520</name>
</gene>
<organism evidence="3 4">
    <name type="scientific">Nocardioides lentus</name>
    <dbReference type="NCBI Taxonomy" id="338077"/>
    <lineage>
        <taxon>Bacteria</taxon>
        <taxon>Bacillati</taxon>
        <taxon>Actinomycetota</taxon>
        <taxon>Actinomycetes</taxon>
        <taxon>Propionibacteriales</taxon>
        <taxon>Nocardioidaceae</taxon>
        <taxon>Nocardioides</taxon>
    </lineage>
</organism>
<feature type="domain" description="WYL" evidence="1">
    <location>
        <begin position="145"/>
        <end position="207"/>
    </location>
</feature>
<dbReference type="PANTHER" id="PTHR34580:SF3">
    <property type="entry name" value="PROTEIN PAFB"/>
    <property type="match status" value="1"/>
</dbReference>
<keyword evidence="4" id="KW-1185">Reference proteome</keyword>